<comment type="subunit">
    <text evidence="5">Hexamer; each subunit is composed of an acidic and a basic chain derived from a single precursor and linked by a disulfide bond.</text>
</comment>
<feature type="domain" description="CRAL-TRIO" evidence="7">
    <location>
        <begin position="156"/>
        <end position="318"/>
    </location>
</feature>
<dbReference type="CDD" id="cd00170">
    <property type="entry name" value="SEC14"/>
    <property type="match status" value="1"/>
</dbReference>
<dbReference type="PROSITE" id="PS50191">
    <property type="entry name" value="CRAL_TRIO"/>
    <property type="match status" value="1"/>
</dbReference>
<dbReference type="SUPFAM" id="SSF51182">
    <property type="entry name" value="RmlC-like cupins"/>
    <property type="match status" value="1"/>
</dbReference>
<evidence type="ECO:0000256" key="2">
    <source>
        <dbReference type="ARBA" id="ARBA00022761"/>
    </source>
</evidence>
<reference evidence="8 9" key="1">
    <citation type="submission" date="2024-11" db="EMBL/GenBank/DDBJ databases">
        <title>A near-complete genome assembly of Cinchona calisaya.</title>
        <authorList>
            <person name="Lian D.C."/>
            <person name="Zhao X.W."/>
            <person name="Wei L."/>
        </authorList>
    </citation>
    <scope>NUCLEOTIDE SEQUENCE [LARGE SCALE GENOMIC DNA]</scope>
    <source>
        <tissue evidence="8">Nenye</tissue>
    </source>
</reference>
<dbReference type="PANTHER" id="PTHR45932">
    <property type="entry name" value="PATELLIN-1"/>
    <property type="match status" value="1"/>
</dbReference>
<dbReference type="Pfam" id="PF00650">
    <property type="entry name" value="CRAL_TRIO"/>
    <property type="match status" value="1"/>
</dbReference>
<keyword evidence="4 5" id="KW-1015">Disulfide bond</keyword>
<accession>A0ABD2ZF52</accession>
<evidence type="ECO:0000256" key="3">
    <source>
        <dbReference type="ARBA" id="ARBA00023129"/>
    </source>
</evidence>
<evidence type="ECO:0000313" key="9">
    <source>
        <dbReference type="Proteomes" id="UP001630127"/>
    </source>
</evidence>
<dbReference type="InterPro" id="IPR011051">
    <property type="entry name" value="RmlC_Cupin_sf"/>
</dbReference>
<dbReference type="InterPro" id="IPR006044">
    <property type="entry name" value="11S_seedstore_pln"/>
</dbReference>
<organism evidence="8 9">
    <name type="scientific">Cinchona calisaya</name>
    <dbReference type="NCBI Taxonomy" id="153742"/>
    <lineage>
        <taxon>Eukaryota</taxon>
        <taxon>Viridiplantae</taxon>
        <taxon>Streptophyta</taxon>
        <taxon>Embryophyta</taxon>
        <taxon>Tracheophyta</taxon>
        <taxon>Spermatophyta</taxon>
        <taxon>Magnoliopsida</taxon>
        <taxon>eudicotyledons</taxon>
        <taxon>Gunneridae</taxon>
        <taxon>Pentapetalae</taxon>
        <taxon>asterids</taxon>
        <taxon>lamiids</taxon>
        <taxon>Gentianales</taxon>
        <taxon>Rubiaceae</taxon>
        <taxon>Cinchonoideae</taxon>
        <taxon>Cinchoneae</taxon>
        <taxon>Cinchona</taxon>
    </lineage>
</organism>
<sequence length="848" mass="97458">MPEEKALSRLQAKEDDSIPTDFESEEDQEIPDQPSHDDRACEMEMNISGKKSLLKFRCKVEDAILGNYIFGAKGNSRIKGNLNDNKDITLWGVPLLPSKGHEGTNIILMKFLKAKDYKVSDAFAMLSKMMKWRRDFKVDGILDEKLCPELENVWRINGVDKEGRPLCYLSFRDFPDKEMKKKLLRADGKLEEFLRWRIQCIEKGIQMLNFNPGGTNCIVQISDFKNAPRQSIKELRWFCKKMINLLHDYYPGIMYKDLFINVPLWFFAMNALNLRQITARSKNKFIFIKSAKVTKTLLKYINPENLLAEYGGLKRENDLEFSTLDKVLELNVRANTVEHIQIPVNEAERTVTWDVIIVGSEVTYKEEFVPIDDCSYKVLLQKEKKMGKGVRNSFYIREPGNIVITIGNGTFKKKKQQQQQDGQCQIQRLNPQEPRDQIQAEAGVTEFWNHNDKQFQCAGVAMLRHTIQPRGFLLPSYTNAPLLAYVVRGRGFFGLMIPGCPETFQSSQTQLDRRLRFQDRHQKIGHLREGDIIAFSAGTAHWVYNEGDQELVLVVLQDTTNNINQLDTNPRRFFIAGNPRGYQQQQQQQGQQGQQGEQQWQYWGNIFRGFEVETLSDAFNVNQETAKKLQCEDDQRGHIIKVDEGLKVLRPPITQGQQQEQEYGGQQGYNGLEETICTARVRLNIDNPSRADFYNPQAGRFTTINSYKLPILGFLKLSAERGVLRRNAIFTPHWKVNSHGVIYVTNGEARVQIVDHRGENVLDEQLREGQIVVVPMNYAIVKQAGNQGFEWVGFNTNDKAMINTIVGRTSTFRGLPTSVIANALQISEDQAQQLKFNRQETLIFRGKD</sequence>
<protein>
    <recommendedName>
        <fullName evidence="7">CRAL-TRIO domain-containing protein</fullName>
    </recommendedName>
</protein>
<dbReference type="Pfam" id="PF25099">
    <property type="entry name" value="GOLD_PATL1_C"/>
    <property type="match status" value="1"/>
</dbReference>
<dbReference type="InterPro" id="IPR022379">
    <property type="entry name" value="11S_seedstore_CS"/>
</dbReference>
<dbReference type="SMART" id="SM00835">
    <property type="entry name" value="Cupin_1"/>
    <property type="match status" value="2"/>
</dbReference>
<dbReference type="InterPro" id="IPR001251">
    <property type="entry name" value="CRAL-TRIO_dom"/>
</dbReference>
<dbReference type="Proteomes" id="UP001630127">
    <property type="component" value="Unassembled WGS sequence"/>
</dbReference>
<keyword evidence="3 5" id="KW-0708">Seed storage protein</keyword>
<feature type="region of interest" description="Disordered" evidence="6">
    <location>
        <begin position="1"/>
        <end position="38"/>
    </location>
</feature>
<keyword evidence="2 5" id="KW-0758">Storage protein</keyword>
<evidence type="ECO:0000256" key="6">
    <source>
        <dbReference type="SAM" id="MobiDB-lite"/>
    </source>
</evidence>
<comment type="similarity">
    <text evidence="1 5">Belongs to the 11S seed storage protein (globulins) family.</text>
</comment>
<dbReference type="PANTHER" id="PTHR45932:SF3">
    <property type="entry name" value="PATELLIN-4-LIKE"/>
    <property type="match status" value="1"/>
</dbReference>
<dbReference type="InterPro" id="IPR006045">
    <property type="entry name" value="Cupin_1"/>
</dbReference>
<dbReference type="EMBL" id="JBJUIK010000009">
    <property type="protein sequence ID" value="KAL3517703.1"/>
    <property type="molecule type" value="Genomic_DNA"/>
</dbReference>
<dbReference type="CDD" id="cd02243">
    <property type="entry name" value="cupin_11S_legumin_C"/>
    <property type="match status" value="1"/>
</dbReference>
<keyword evidence="9" id="KW-1185">Reference proteome</keyword>
<dbReference type="PRINTS" id="PR00439">
    <property type="entry name" value="11SGLOBULIN"/>
</dbReference>
<comment type="caution">
    <text evidence="8">The sequence shown here is derived from an EMBL/GenBank/DDBJ whole genome shotgun (WGS) entry which is preliminary data.</text>
</comment>
<gene>
    <name evidence="8" type="ORF">ACH5RR_020292</name>
</gene>
<feature type="compositionally biased region" description="Basic and acidic residues" evidence="6">
    <location>
        <begin position="1"/>
        <end position="16"/>
    </location>
</feature>
<dbReference type="Gene3D" id="2.60.120.10">
    <property type="entry name" value="Jelly Rolls"/>
    <property type="match status" value="2"/>
</dbReference>
<dbReference type="InterPro" id="IPR036865">
    <property type="entry name" value="CRAL-TRIO_dom_sf"/>
</dbReference>
<dbReference type="GO" id="GO:0045735">
    <property type="term" value="F:nutrient reservoir activity"/>
    <property type="evidence" value="ECO:0007669"/>
    <property type="project" value="UniProtKB-KW"/>
</dbReference>
<dbReference type="Gene3D" id="3.40.525.10">
    <property type="entry name" value="CRAL-TRIO lipid binding domain"/>
    <property type="match status" value="1"/>
</dbReference>
<dbReference type="Pfam" id="PF00190">
    <property type="entry name" value="Cupin_1"/>
    <property type="match status" value="2"/>
</dbReference>
<evidence type="ECO:0000313" key="8">
    <source>
        <dbReference type="EMBL" id="KAL3517703.1"/>
    </source>
</evidence>
<dbReference type="SUPFAM" id="SSF46938">
    <property type="entry name" value="CRAL/TRIO N-terminal domain"/>
    <property type="match status" value="1"/>
</dbReference>
<dbReference type="InterPro" id="IPR056794">
    <property type="entry name" value="PATL1-6_C_GOLD"/>
</dbReference>
<dbReference type="SMART" id="SM00516">
    <property type="entry name" value="SEC14"/>
    <property type="match status" value="1"/>
</dbReference>
<evidence type="ECO:0000256" key="1">
    <source>
        <dbReference type="ARBA" id="ARBA00007178"/>
    </source>
</evidence>
<dbReference type="InterPro" id="IPR014710">
    <property type="entry name" value="RmlC-like_jellyroll"/>
</dbReference>
<dbReference type="AlphaFoldDB" id="A0ABD2ZF52"/>
<evidence type="ECO:0000256" key="4">
    <source>
        <dbReference type="ARBA" id="ARBA00023157"/>
    </source>
</evidence>
<dbReference type="InterPro" id="IPR044834">
    <property type="entry name" value="PATL"/>
</dbReference>
<evidence type="ECO:0000259" key="7">
    <source>
        <dbReference type="PROSITE" id="PS50191"/>
    </source>
</evidence>
<dbReference type="InterPro" id="IPR036273">
    <property type="entry name" value="CRAL/TRIO_N_dom_sf"/>
</dbReference>
<dbReference type="SUPFAM" id="SSF52087">
    <property type="entry name" value="CRAL/TRIO domain"/>
    <property type="match status" value="1"/>
</dbReference>
<dbReference type="PROSITE" id="PS00305">
    <property type="entry name" value="11S_SEED_STORAGE"/>
    <property type="match status" value="1"/>
</dbReference>
<name>A0ABD2ZF52_9GENT</name>
<dbReference type="CDD" id="cd02242">
    <property type="entry name" value="cupin_11S_legumin_N"/>
    <property type="match status" value="1"/>
</dbReference>
<evidence type="ECO:0000256" key="5">
    <source>
        <dbReference type="RuleBase" id="RU003681"/>
    </source>
</evidence>
<proteinExistence type="inferred from homology"/>
<comment type="function">
    <text evidence="5">Seed storage protein.</text>
</comment>
<dbReference type="FunFam" id="2.60.120.10:FF:000073">
    <property type="entry name" value="Glycinin G1"/>
    <property type="match status" value="1"/>
</dbReference>